<accession>A0A4Y9SAE5</accession>
<dbReference type="InterPro" id="IPR000073">
    <property type="entry name" value="AB_hydrolase_1"/>
</dbReference>
<sequence>MTLFSSQRRRVLIGAIAAAILCLPAWAADFTSNRISVRVEGSGDDVVLVPGLASSPKVWEHLVKAVPGHRYHLVQVSGFAGQPVGGNAEGPIAAPVAEEIARYIQTAGLKKPALIGHSMGGTMGLMVVARHPESVSKLMVVDMLPFLGAAFGPPGSTPESLKPMADGFEARIRTATPEARKASGAVTIAGMVNTESMRPVAEADSLSSDQATVARGYREVILTDLTPELSRITVPTTVLYVQQKGIPVTAEQFDMFYKMAYAPLKNVTLKRVDNSAHFIMWDQAQRFQDDVRTFLGSN</sequence>
<evidence type="ECO:0000313" key="5">
    <source>
        <dbReference type="Proteomes" id="UP000298438"/>
    </source>
</evidence>
<evidence type="ECO:0000259" key="3">
    <source>
        <dbReference type="Pfam" id="PF00561"/>
    </source>
</evidence>
<dbReference type="InterPro" id="IPR050266">
    <property type="entry name" value="AB_hydrolase_sf"/>
</dbReference>
<dbReference type="Pfam" id="PF00561">
    <property type="entry name" value="Abhydrolase_1"/>
    <property type="match status" value="1"/>
</dbReference>
<evidence type="ECO:0000256" key="1">
    <source>
        <dbReference type="ARBA" id="ARBA00022801"/>
    </source>
</evidence>
<gene>
    <name evidence="4" type="ORF">E4L96_15080</name>
</gene>
<dbReference type="Proteomes" id="UP000298438">
    <property type="component" value="Unassembled WGS sequence"/>
</dbReference>
<dbReference type="PANTHER" id="PTHR43798">
    <property type="entry name" value="MONOACYLGLYCEROL LIPASE"/>
    <property type="match status" value="1"/>
</dbReference>
<feature type="domain" description="AB hydrolase-1" evidence="3">
    <location>
        <begin position="46"/>
        <end position="244"/>
    </location>
</feature>
<dbReference type="OrthoDB" id="5380819at2"/>
<evidence type="ECO:0000313" key="4">
    <source>
        <dbReference type="EMBL" id="TFW17098.1"/>
    </source>
</evidence>
<dbReference type="EMBL" id="SPVF01000192">
    <property type="protein sequence ID" value="TFW17098.1"/>
    <property type="molecule type" value="Genomic_DNA"/>
</dbReference>
<protein>
    <submittedName>
        <fullName evidence="4">Alpha/beta hydrolase</fullName>
    </submittedName>
</protein>
<keyword evidence="1 4" id="KW-0378">Hydrolase</keyword>
<feature type="signal peptide" evidence="2">
    <location>
        <begin position="1"/>
        <end position="27"/>
    </location>
</feature>
<keyword evidence="5" id="KW-1185">Reference proteome</keyword>
<dbReference type="GO" id="GO:0016787">
    <property type="term" value="F:hydrolase activity"/>
    <property type="evidence" value="ECO:0007669"/>
    <property type="project" value="UniProtKB-KW"/>
</dbReference>
<name>A0A4Y9SAE5_9BURK</name>
<organism evidence="4 5">
    <name type="scientific">Zemynaea arenosa</name>
    <dbReference type="NCBI Taxonomy" id="2561931"/>
    <lineage>
        <taxon>Bacteria</taxon>
        <taxon>Pseudomonadati</taxon>
        <taxon>Pseudomonadota</taxon>
        <taxon>Betaproteobacteria</taxon>
        <taxon>Burkholderiales</taxon>
        <taxon>Oxalobacteraceae</taxon>
        <taxon>Telluria group</taxon>
        <taxon>Zemynaea</taxon>
    </lineage>
</organism>
<dbReference type="AlphaFoldDB" id="A0A4Y9SAE5"/>
<dbReference type="Gene3D" id="3.40.50.1820">
    <property type="entry name" value="alpha/beta hydrolase"/>
    <property type="match status" value="1"/>
</dbReference>
<proteinExistence type="predicted"/>
<dbReference type="PANTHER" id="PTHR43798:SF31">
    <property type="entry name" value="AB HYDROLASE SUPERFAMILY PROTEIN YCLE"/>
    <property type="match status" value="1"/>
</dbReference>
<keyword evidence="2" id="KW-0732">Signal</keyword>
<dbReference type="GO" id="GO:0016020">
    <property type="term" value="C:membrane"/>
    <property type="evidence" value="ECO:0007669"/>
    <property type="project" value="TreeGrafter"/>
</dbReference>
<dbReference type="SUPFAM" id="SSF53474">
    <property type="entry name" value="alpha/beta-Hydrolases"/>
    <property type="match status" value="1"/>
</dbReference>
<reference evidence="4 5" key="1">
    <citation type="submission" date="2019-03" db="EMBL/GenBank/DDBJ databases">
        <title>Draft Genome Sequence of Massilia arenosa sp. nov., a Novel Massilia Species Isolated from a Sandy-loam Maize Soil.</title>
        <authorList>
            <person name="Raths R."/>
            <person name="Peta V."/>
            <person name="Bucking H."/>
        </authorList>
    </citation>
    <scope>NUCLEOTIDE SEQUENCE [LARGE SCALE GENOMIC DNA]</scope>
    <source>
        <strain evidence="4 5">MC02</strain>
    </source>
</reference>
<evidence type="ECO:0000256" key="2">
    <source>
        <dbReference type="SAM" id="SignalP"/>
    </source>
</evidence>
<dbReference type="InterPro" id="IPR029058">
    <property type="entry name" value="AB_hydrolase_fold"/>
</dbReference>
<comment type="caution">
    <text evidence="4">The sequence shown here is derived from an EMBL/GenBank/DDBJ whole genome shotgun (WGS) entry which is preliminary data.</text>
</comment>
<feature type="chain" id="PRO_5021302865" evidence="2">
    <location>
        <begin position="28"/>
        <end position="298"/>
    </location>
</feature>